<dbReference type="OrthoDB" id="5419821at2759"/>
<evidence type="ECO:0000256" key="1">
    <source>
        <dbReference type="SAM" id="MobiDB-lite"/>
    </source>
</evidence>
<dbReference type="KEGG" id="cvr:CHLNCDRAFT_145316"/>
<proteinExistence type="predicted"/>
<dbReference type="RefSeq" id="XP_005847914.1">
    <property type="nucleotide sequence ID" value="XM_005847852.1"/>
</dbReference>
<dbReference type="AlphaFoldDB" id="E1ZE59"/>
<feature type="region of interest" description="Disordered" evidence="1">
    <location>
        <begin position="1"/>
        <end position="38"/>
    </location>
</feature>
<evidence type="ECO:0000259" key="2">
    <source>
        <dbReference type="Pfam" id="PF03235"/>
    </source>
</evidence>
<name>E1ZE59_CHLVA</name>
<reference evidence="3 4" key="1">
    <citation type="journal article" date="2010" name="Plant Cell">
        <title>The Chlorella variabilis NC64A genome reveals adaptation to photosymbiosis, coevolution with viruses, and cryptic sex.</title>
        <authorList>
            <person name="Blanc G."/>
            <person name="Duncan G."/>
            <person name="Agarkova I."/>
            <person name="Borodovsky M."/>
            <person name="Gurnon J."/>
            <person name="Kuo A."/>
            <person name="Lindquist E."/>
            <person name="Lucas S."/>
            <person name="Pangilinan J."/>
            <person name="Polle J."/>
            <person name="Salamov A."/>
            <person name="Terry A."/>
            <person name="Yamada T."/>
            <person name="Dunigan D.D."/>
            <person name="Grigoriev I.V."/>
            <person name="Claverie J.M."/>
            <person name="Van Etten J.L."/>
        </authorList>
    </citation>
    <scope>NUCLEOTIDE SEQUENCE [LARGE SCALE GENOMIC DNA]</scope>
    <source>
        <strain evidence="3 4">NC64A</strain>
    </source>
</reference>
<protein>
    <recommendedName>
        <fullName evidence="2">GmrSD restriction endonucleases N-terminal domain-containing protein</fullName>
    </recommendedName>
</protein>
<dbReference type="InterPro" id="IPR004919">
    <property type="entry name" value="GmrSD_N"/>
</dbReference>
<evidence type="ECO:0000313" key="4">
    <source>
        <dbReference type="Proteomes" id="UP000008141"/>
    </source>
</evidence>
<gene>
    <name evidence="3" type="ORF">CHLNCDRAFT_145316</name>
</gene>
<dbReference type="eggNOG" id="ENOG502S593">
    <property type="taxonomic scope" value="Eukaryota"/>
</dbReference>
<dbReference type="Proteomes" id="UP000008141">
    <property type="component" value="Unassembled WGS sequence"/>
</dbReference>
<dbReference type="EMBL" id="GL433843">
    <property type="protein sequence ID" value="EFN55812.1"/>
    <property type="molecule type" value="Genomic_DNA"/>
</dbReference>
<dbReference type="OMA" id="YNSYEVM"/>
<feature type="domain" description="GmrSD restriction endonucleases N-terminal" evidence="2">
    <location>
        <begin position="62"/>
        <end position="216"/>
    </location>
</feature>
<dbReference type="STRING" id="554065.E1ZE59"/>
<dbReference type="InParanoid" id="E1ZE59"/>
<keyword evidence="4" id="KW-1185">Reference proteome</keyword>
<evidence type="ECO:0000313" key="3">
    <source>
        <dbReference type="EMBL" id="EFN55812.1"/>
    </source>
</evidence>
<organism evidence="4">
    <name type="scientific">Chlorella variabilis</name>
    <name type="common">Green alga</name>
    <dbReference type="NCBI Taxonomy" id="554065"/>
    <lineage>
        <taxon>Eukaryota</taxon>
        <taxon>Viridiplantae</taxon>
        <taxon>Chlorophyta</taxon>
        <taxon>core chlorophytes</taxon>
        <taxon>Trebouxiophyceae</taxon>
        <taxon>Chlorellales</taxon>
        <taxon>Chlorellaceae</taxon>
        <taxon>Chlorella clade</taxon>
        <taxon>Chlorella</taxon>
    </lineage>
</organism>
<dbReference type="PANTHER" id="PTHR39639">
    <property type="entry name" value="CHROMOSOME 16, WHOLE GENOME SHOTGUN SEQUENCE"/>
    <property type="match status" value="1"/>
</dbReference>
<dbReference type="Pfam" id="PF03235">
    <property type="entry name" value="GmrSD_N"/>
    <property type="match status" value="1"/>
</dbReference>
<dbReference type="PANTHER" id="PTHR39639:SF1">
    <property type="entry name" value="DUF262 DOMAIN-CONTAINING PROTEIN"/>
    <property type="match status" value="1"/>
</dbReference>
<feature type="compositionally biased region" description="Low complexity" evidence="1">
    <location>
        <begin position="10"/>
        <end position="19"/>
    </location>
</feature>
<accession>E1ZE59</accession>
<sequence>MGMNSHARRAVVAAAGSGSWQEPSSQARAEEAAVEEEEEELDPAALHNDMRVEHTTGTVDLETLLNRAEKKRINLKPRYQRGYIWGKQKAYRLIESVMGGLFVPAVVTHAKVEDFVDGKQRLTTLLAFRKGVFPDGSEFRLQDLTKLTELNGKSYCDLPEDRLSPTSPSRYDFDSRMLPCTKLLPSTTEEAVLRVYEDLNAGAEQLNKQQIRRAVFGGPYIDLLESLAQHETFLAIRAAKHAAKDESDQELILRFFALRRRTRTVVGFKGAMHTCLNNEISQHRQLDAQGEMEQEAELRSLFSCTINLVWTIYGDKAFRRWTSKGFEKDINTSILRSCHADLRRAQVHVAADALRDDVEGLCKTAEFLNNRFSAERLEARLRVYKERLIAVVAAAVEERKAMKARTVRVFPKGLRKKLYTQGQQSL</sequence>
<dbReference type="GeneID" id="17355488"/>